<evidence type="ECO:0000313" key="2">
    <source>
        <dbReference type="Proteomes" id="UP000431264"/>
    </source>
</evidence>
<dbReference type="InterPro" id="IPR018534">
    <property type="entry name" value="Tet_reg_excision_RteC"/>
</dbReference>
<keyword evidence="2" id="KW-1185">Reference proteome</keyword>
<dbReference type="EMBL" id="WQLW01000009">
    <property type="protein sequence ID" value="MVO09907.1"/>
    <property type="molecule type" value="Genomic_DNA"/>
</dbReference>
<organism evidence="1 2">
    <name type="scientific">Flavobacterium profundi</name>
    <dbReference type="NCBI Taxonomy" id="1774945"/>
    <lineage>
        <taxon>Bacteria</taxon>
        <taxon>Pseudomonadati</taxon>
        <taxon>Bacteroidota</taxon>
        <taxon>Flavobacteriia</taxon>
        <taxon>Flavobacteriales</taxon>
        <taxon>Flavobacteriaceae</taxon>
        <taxon>Flavobacterium</taxon>
    </lineage>
</organism>
<dbReference type="Pfam" id="PF09357">
    <property type="entry name" value="RteC"/>
    <property type="match status" value="1"/>
</dbReference>
<evidence type="ECO:0008006" key="3">
    <source>
        <dbReference type="Google" id="ProtNLM"/>
    </source>
</evidence>
<protein>
    <recommendedName>
        <fullName evidence="3">Tetracycline regulation of excision, RteC</fullName>
    </recommendedName>
</protein>
<dbReference type="Proteomes" id="UP000431264">
    <property type="component" value="Unassembled WGS sequence"/>
</dbReference>
<accession>A0A6I4ISU6</accession>
<dbReference type="RefSeq" id="WP_140958933.1">
    <property type="nucleotide sequence ID" value="NZ_VDCZ01000009.1"/>
</dbReference>
<sequence>MDNYSYDFFTEFEKEFESIKSKNSSIIKKCHAVIAFIEQELQELFSWLKKYKFNTPEEEIHFFKIIKPSIVAKLIYYKEILNIESNLPASKKNKIKHYEKSLNKIHKHSKSNKQFFEYYRARASHNDQLYFIRSNSRNILHDDCIYINYDSKLSTSHDYLIATMIAYDTLTTYLENRIEELETNCSIIHPSNDNLLNWSGSKVDLVELVYSLHHTKSFNNGNSDIKEIAAYFSKMFNIEIEESIYRSYLDIKARKIDRTKFLTQLSDTLNHKINEEEK</sequence>
<reference evidence="2" key="1">
    <citation type="submission" date="2019-05" db="EMBL/GenBank/DDBJ databases">
        <title>Flavobacterium profundi sp. nov., isolated from a deep-sea seamount.</title>
        <authorList>
            <person name="Zhang D.-C."/>
        </authorList>
    </citation>
    <scope>NUCLEOTIDE SEQUENCE [LARGE SCALE GENOMIC DNA]</scope>
    <source>
        <strain evidence="2">TP390</strain>
    </source>
</reference>
<proteinExistence type="predicted"/>
<dbReference type="OrthoDB" id="790983at2"/>
<evidence type="ECO:0000313" key="1">
    <source>
        <dbReference type="EMBL" id="MVO09907.1"/>
    </source>
</evidence>
<name>A0A6I4ISU6_9FLAO</name>
<comment type="caution">
    <text evidence="1">The sequence shown here is derived from an EMBL/GenBank/DDBJ whole genome shotgun (WGS) entry which is preliminary data.</text>
</comment>
<gene>
    <name evidence="1" type="ORF">GOQ30_12115</name>
</gene>
<dbReference type="AlphaFoldDB" id="A0A6I4ISU6"/>